<name>A0A1N6IPS4_9FLAO</name>
<protein>
    <submittedName>
        <fullName evidence="1">Uncharacterized protein</fullName>
    </submittedName>
</protein>
<gene>
    <name evidence="1" type="ORF">SAMN05421769_3658</name>
</gene>
<evidence type="ECO:0000313" key="2">
    <source>
        <dbReference type="Proteomes" id="UP000184782"/>
    </source>
</evidence>
<reference evidence="2" key="1">
    <citation type="submission" date="2016-12" db="EMBL/GenBank/DDBJ databases">
        <authorList>
            <person name="Varghese N."/>
            <person name="Submissions S."/>
        </authorList>
    </citation>
    <scope>NUCLEOTIDE SEQUENCE [LARGE SCALE GENOMIC DNA]</scope>
    <source>
        <strain evidence="2">DSM 16779</strain>
    </source>
</reference>
<organism evidence="1 2">
    <name type="scientific">Chryseobacterium scophthalmum</name>
    <dbReference type="NCBI Taxonomy" id="59733"/>
    <lineage>
        <taxon>Bacteria</taxon>
        <taxon>Pseudomonadati</taxon>
        <taxon>Bacteroidota</taxon>
        <taxon>Flavobacteriia</taxon>
        <taxon>Flavobacteriales</taxon>
        <taxon>Weeksellaceae</taxon>
        <taxon>Chryseobacterium group</taxon>
        <taxon>Chryseobacterium</taxon>
    </lineage>
</organism>
<dbReference type="OrthoDB" id="1442826at2"/>
<accession>A0A1N6IPS4</accession>
<dbReference type="RefSeq" id="WP_074231889.1">
    <property type="nucleotide sequence ID" value="NZ_FSRQ01000004.1"/>
</dbReference>
<dbReference type="EMBL" id="FSRQ01000004">
    <property type="protein sequence ID" value="SIO33944.1"/>
    <property type="molecule type" value="Genomic_DNA"/>
</dbReference>
<sequence>MKQSNKIIDFFGNVIRDHRMVPSHISLYVSLFQLWSRHQYQNPFRVSRKEVMKLGKIKSFATYHKCIKELHSAGFIIYSPSYHPYEGSLIEIIDFESEDFEKSKIVHDQKIVPDKKISFSVPMLYEVELYFNECDFQSEEANQFYSLYESKDWKLCNDQPMKCWKSAARNWISKLKNSNQNQNQNQN</sequence>
<keyword evidence="2" id="KW-1185">Reference proteome</keyword>
<evidence type="ECO:0000313" key="1">
    <source>
        <dbReference type="EMBL" id="SIO33944.1"/>
    </source>
</evidence>
<proteinExistence type="predicted"/>
<dbReference type="STRING" id="59733.SAMN05421769_3658"/>
<dbReference type="Proteomes" id="UP000184782">
    <property type="component" value="Unassembled WGS sequence"/>
</dbReference>
<dbReference type="AlphaFoldDB" id="A0A1N6IPS4"/>